<evidence type="ECO:0000313" key="2">
    <source>
        <dbReference type="EMBL" id="ROW06841.1"/>
    </source>
</evidence>
<feature type="chain" id="PRO_5018981843" description="Ecp2 effector protein domain-containing protein" evidence="1">
    <location>
        <begin position="20"/>
        <end position="143"/>
    </location>
</feature>
<proteinExistence type="predicted"/>
<keyword evidence="1" id="KW-0732">Signal</keyword>
<dbReference type="PANTHER" id="PTHR35605">
    <property type="entry name" value="ECP2 EFFECTOR PROTEIN DOMAIN-CONTAINING PROTEIN-RELATED"/>
    <property type="match status" value="1"/>
</dbReference>
<dbReference type="Proteomes" id="UP000283895">
    <property type="component" value="Unassembled WGS sequence"/>
</dbReference>
<comment type="caution">
    <text evidence="2">The sequence shown here is derived from an EMBL/GenBank/DDBJ whole genome shotgun (WGS) entry which is preliminary data.</text>
</comment>
<dbReference type="EMBL" id="LKEA01000009">
    <property type="protein sequence ID" value="ROW06841.1"/>
    <property type="molecule type" value="Genomic_DNA"/>
</dbReference>
<organism evidence="2 3">
    <name type="scientific">Cytospora schulzeri</name>
    <dbReference type="NCBI Taxonomy" id="448051"/>
    <lineage>
        <taxon>Eukaryota</taxon>
        <taxon>Fungi</taxon>
        <taxon>Dikarya</taxon>
        <taxon>Ascomycota</taxon>
        <taxon>Pezizomycotina</taxon>
        <taxon>Sordariomycetes</taxon>
        <taxon>Sordariomycetidae</taxon>
        <taxon>Diaporthales</taxon>
        <taxon>Cytosporaceae</taxon>
        <taxon>Cytospora</taxon>
    </lineage>
</organism>
<dbReference type="AlphaFoldDB" id="A0A423WU07"/>
<evidence type="ECO:0008006" key="4">
    <source>
        <dbReference type="Google" id="ProtNLM"/>
    </source>
</evidence>
<feature type="signal peptide" evidence="1">
    <location>
        <begin position="1"/>
        <end position="19"/>
    </location>
</feature>
<keyword evidence="3" id="KW-1185">Reference proteome</keyword>
<accession>A0A423WU07</accession>
<name>A0A423WU07_9PEZI</name>
<protein>
    <recommendedName>
        <fullName evidence="4">Ecp2 effector protein domain-containing protein</fullName>
    </recommendedName>
</protein>
<dbReference type="OrthoDB" id="5272418at2759"/>
<evidence type="ECO:0000313" key="3">
    <source>
        <dbReference type="Proteomes" id="UP000283895"/>
    </source>
</evidence>
<sequence length="143" mass="15602">MLTLTFISLAIALIGGAQATTSPNIMCQIPGYSQGIGVSGDYIAEGIKYLRKQNGSATLGHQEGGGWCYRYSCSYNSAIYGCNDNQFDVEVPWSTIADYAESIKDKCNWQVRSGRRDVEMVQGQAFDSGDWNVIVGMEDNTSC</sequence>
<gene>
    <name evidence="2" type="ORF">VMCG_04210</name>
</gene>
<evidence type="ECO:0000256" key="1">
    <source>
        <dbReference type="SAM" id="SignalP"/>
    </source>
</evidence>
<dbReference type="STRING" id="356882.A0A423WU07"/>
<dbReference type="PANTHER" id="PTHR35605:SF1">
    <property type="entry name" value="ECP2 EFFECTOR PROTEIN DOMAIN-CONTAINING PROTEIN-RELATED"/>
    <property type="match status" value="1"/>
</dbReference>
<reference evidence="2 3" key="1">
    <citation type="submission" date="2015-09" db="EMBL/GenBank/DDBJ databases">
        <title>Host preference determinants of Valsa canker pathogens revealed by comparative genomics.</title>
        <authorList>
            <person name="Yin Z."/>
            <person name="Huang L."/>
        </authorList>
    </citation>
    <scope>NUCLEOTIDE SEQUENCE [LARGE SCALE GENOMIC DNA]</scope>
    <source>
        <strain evidence="2 3">03-1</strain>
    </source>
</reference>